<protein>
    <submittedName>
        <fullName evidence="2">Uncharacterized protein</fullName>
    </submittedName>
</protein>
<keyword evidence="3" id="KW-1185">Reference proteome</keyword>
<keyword evidence="2" id="KW-0614">Plasmid</keyword>
<proteinExistence type="predicted"/>
<dbReference type="EMBL" id="CM000914">
    <property type="protein sequence ID" value="EFG03971.2"/>
    <property type="molecule type" value="Genomic_DNA"/>
</dbReference>
<evidence type="ECO:0000313" key="2">
    <source>
        <dbReference type="EMBL" id="EFG03971.2"/>
    </source>
</evidence>
<sequence>MTPSRTGLDALYPDGAWDLPVSPHLPVPRRAAPPPERHNTRGRGPADELLLR</sequence>
<accession>B5GRB7</accession>
<evidence type="ECO:0000313" key="3">
    <source>
        <dbReference type="Proteomes" id="UP000002357"/>
    </source>
</evidence>
<dbReference type="Proteomes" id="UP000002357">
    <property type="component" value="Plasmid pSCL4"/>
</dbReference>
<evidence type="ECO:0000256" key="1">
    <source>
        <dbReference type="SAM" id="MobiDB-lite"/>
    </source>
</evidence>
<feature type="region of interest" description="Disordered" evidence="1">
    <location>
        <begin position="1"/>
        <end position="52"/>
    </location>
</feature>
<feature type="compositionally biased region" description="Pro residues" evidence="1">
    <location>
        <begin position="23"/>
        <end position="34"/>
    </location>
</feature>
<dbReference type="AlphaFoldDB" id="B5GRB7"/>
<organism evidence="2 3">
    <name type="scientific">Streptomyces clavuligerus</name>
    <dbReference type="NCBI Taxonomy" id="1901"/>
    <lineage>
        <taxon>Bacteria</taxon>
        <taxon>Bacillati</taxon>
        <taxon>Actinomycetota</taxon>
        <taxon>Actinomycetes</taxon>
        <taxon>Kitasatosporales</taxon>
        <taxon>Streptomycetaceae</taxon>
        <taxon>Streptomyces</taxon>
    </lineage>
</organism>
<reference evidence="2 3" key="1">
    <citation type="journal article" date="2010" name="Genome Biol. Evol.">
        <title>The sequence of a 1.8-mb bacterial linear plasmid reveals a rich evolutionary reservoir of secondary metabolic pathways.</title>
        <authorList>
            <person name="Medema M.H."/>
            <person name="Trefzer A."/>
            <person name="Kovalchuk A."/>
            <person name="van den Berg M."/>
            <person name="Mueller U."/>
            <person name="Heijne W."/>
            <person name="Wu L."/>
            <person name="Alam M.T."/>
            <person name="Ronning C.M."/>
            <person name="Nierman W.C."/>
            <person name="Bovenberg R.A.L."/>
            <person name="Breitling R."/>
            <person name="Takano E."/>
        </authorList>
    </citation>
    <scope>NUCLEOTIDE SEQUENCE [LARGE SCALE GENOMIC DNA]</scope>
    <source>
        <strain evidence="3">ATCC 27064 / DSM 738 / JCM 4710 / NBRC 13307 / NCIMB 12785 / NRRL 3585 / VKM Ac-602</strain>
        <plasmid evidence="2">pSCL4</plasmid>
    </source>
</reference>
<geneLocation type="plasmid" evidence="2 3">
    <name>pSCL4</name>
</geneLocation>
<name>B5GRB7_STRCL</name>
<gene>
    <name evidence="2" type="ORF">SCLAV_p0481</name>
</gene>
<feature type="compositionally biased region" description="Basic and acidic residues" evidence="1">
    <location>
        <begin position="35"/>
        <end position="52"/>
    </location>
</feature>
<dbReference type="RefSeq" id="WP_003954334.1">
    <property type="nucleotide sequence ID" value="NZ_WKJT01000082.1"/>
</dbReference>